<dbReference type="OrthoDB" id="276546at2759"/>
<evidence type="ECO:0000256" key="1">
    <source>
        <dbReference type="ARBA" id="ARBA00022630"/>
    </source>
</evidence>
<comment type="caution">
    <text evidence="4">The sequence shown here is derived from an EMBL/GenBank/DDBJ whole genome shotgun (WGS) entry which is preliminary data.</text>
</comment>
<dbReference type="Proteomes" id="UP000179807">
    <property type="component" value="Unassembled WGS sequence"/>
</dbReference>
<keyword evidence="5" id="KW-1185">Reference proteome</keyword>
<evidence type="ECO:0000313" key="5">
    <source>
        <dbReference type="Proteomes" id="UP000179807"/>
    </source>
</evidence>
<dbReference type="PANTHER" id="PTHR43656">
    <property type="entry name" value="BINDING OXIDOREDUCTASE, PUTATIVE (AFU_ORTHOLOGUE AFUA_2G08260)-RELATED"/>
    <property type="match status" value="1"/>
</dbReference>
<dbReference type="GeneID" id="94842658"/>
<name>A0A1J4JR47_9EUKA</name>
<keyword evidence="1" id="KW-0285">Flavoprotein</keyword>
<protein>
    <submittedName>
        <fullName evidence="4">Oxidoreductase, FAD/FMN-binding family protein</fullName>
    </submittedName>
</protein>
<dbReference type="AlphaFoldDB" id="A0A1J4JR47"/>
<dbReference type="InterPro" id="IPR001155">
    <property type="entry name" value="OxRdtase_FMN_N"/>
</dbReference>
<gene>
    <name evidence="4" type="ORF">TRFO_31473</name>
</gene>
<dbReference type="EMBL" id="MLAK01000902">
    <property type="protein sequence ID" value="OHT01647.1"/>
    <property type="molecule type" value="Genomic_DNA"/>
</dbReference>
<dbReference type="GO" id="GO:0010181">
    <property type="term" value="F:FMN binding"/>
    <property type="evidence" value="ECO:0007669"/>
    <property type="project" value="InterPro"/>
</dbReference>
<dbReference type="PANTHER" id="PTHR43656:SF2">
    <property type="entry name" value="BINDING OXIDOREDUCTASE, PUTATIVE (AFU_ORTHOLOGUE AFUA_2G08260)-RELATED"/>
    <property type="match status" value="1"/>
</dbReference>
<feature type="domain" description="NADH:flavin oxidoreductase/NADH oxidase N-terminal" evidence="3">
    <location>
        <begin position="8"/>
        <end position="349"/>
    </location>
</feature>
<dbReference type="GO" id="GO:0016491">
    <property type="term" value="F:oxidoreductase activity"/>
    <property type="evidence" value="ECO:0007669"/>
    <property type="project" value="UniProtKB-KW"/>
</dbReference>
<sequence length="382" mass="42864">MLRRESVLFSPTQIGSLTVPNRFIASAVSFRDADQYGFPSQYELNHIKRLARGRTGLIIPGYMYTAKSARVHLWQNGMSSTCHADAWKDIIDEVHSYGSKIIFQIAHAGIAQASEHNSPKGVSELFEGTEALTMPEIAQLVKTYGKAAKLLKSAGADGIQLQCGNGFMLSQFLSPFTNKRHDMYGGSVQNRCRIVKEIINEIKRNTSEDFIIVSKINGSDQVKGGITPDIAAQNIQILAKEGVKLFEVTTGLIYPWAFAKINNKMLRGRLPLLYNQLIDKNKSEDFGKSIDIELIAKWKKMNPDVKFSLSRGPRDFNRMEETVKNESVDMISLGRPLLKEPYLVQKFYDGSSESDCDNCNQCYFNPPYMALHCPKSHPLPVE</sequence>
<dbReference type="InterPro" id="IPR013785">
    <property type="entry name" value="Aldolase_TIM"/>
</dbReference>
<organism evidence="4 5">
    <name type="scientific">Tritrichomonas foetus</name>
    <dbReference type="NCBI Taxonomy" id="1144522"/>
    <lineage>
        <taxon>Eukaryota</taxon>
        <taxon>Metamonada</taxon>
        <taxon>Parabasalia</taxon>
        <taxon>Tritrichomonadida</taxon>
        <taxon>Tritrichomonadidae</taxon>
        <taxon>Tritrichomonas</taxon>
    </lineage>
</organism>
<evidence type="ECO:0000259" key="3">
    <source>
        <dbReference type="Pfam" id="PF00724"/>
    </source>
</evidence>
<dbReference type="InterPro" id="IPR051799">
    <property type="entry name" value="NADH_flavin_oxidoreductase"/>
</dbReference>
<dbReference type="RefSeq" id="XP_068354783.1">
    <property type="nucleotide sequence ID" value="XM_068507954.1"/>
</dbReference>
<dbReference type="CDD" id="cd02803">
    <property type="entry name" value="OYE_like_FMN_family"/>
    <property type="match status" value="1"/>
</dbReference>
<accession>A0A1J4JR47</accession>
<evidence type="ECO:0000256" key="2">
    <source>
        <dbReference type="ARBA" id="ARBA00023002"/>
    </source>
</evidence>
<evidence type="ECO:0000313" key="4">
    <source>
        <dbReference type="EMBL" id="OHT01647.1"/>
    </source>
</evidence>
<dbReference type="VEuPathDB" id="TrichDB:TRFO_31473"/>
<dbReference type="SUPFAM" id="SSF51395">
    <property type="entry name" value="FMN-linked oxidoreductases"/>
    <property type="match status" value="1"/>
</dbReference>
<keyword evidence="2" id="KW-0560">Oxidoreductase</keyword>
<dbReference type="Gene3D" id="3.20.20.70">
    <property type="entry name" value="Aldolase class I"/>
    <property type="match status" value="1"/>
</dbReference>
<reference evidence="4" key="1">
    <citation type="submission" date="2016-10" db="EMBL/GenBank/DDBJ databases">
        <authorList>
            <person name="Benchimol M."/>
            <person name="Almeida L.G."/>
            <person name="Vasconcelos A.T."/>
            <person name="Perreira-Neves A."/>
            <person name="Rosa I.A."/>
            <person name="Tasca T."/>
            <person name="Bogo M.R."/>
            <person name="de Souza W."/>
        </authorList>
    </citation>
    <scope>NUCLEOTIDE SEQUENCE [LARGE SCALE GENOMIC DNA]</scope>
    <source>
        <strain evidence="4">K</strain>
    </source>
</reference>
<proteinExistence type="predicted"/>
<dbReference type="Pfam" id="PF00724">
    <property type="entry name" value="Oxidored_FMN"/>
    <property type="match status" value="1"/>
</dbReference>